<gene>
    <name evidence="2" type="ORF">V474_20660</name>
</gene>
<keyword evidence="3" id="KW-1185">Reference proteome</keyword>
<dbReference type="PROSITE" id="PS51257">
    <property type="entry name" value="PROKAR_LIPOPROTEIN"/>
    <property type="match status" value="1"/>
</dbReference>
<protein>
    <submittedName>
        <fullName evidence="2">Uncharacterized protein</fullName>
    </submittedName>
</protein>
<feature type="compositionally biased region" description="Basic and acidic residues" evidence="1">
    <location>
        <begin position="57"/>
        <end position="70"/>
    </location>
</feature>
<feature type="region of interest" description="Disordered" evidence="1">
    <location>
        <begin position="55"/>
        <end position="85"/>
    </location>
</feature>
<evidence type="ECO:0000313" key="3">
    <source>
        <dbReference type="Proteomes" id="UP000052268"/>
    </source>
</evidence>
<dbReference type="RefSeq" id="WP_059152078.1">
    <property type="nucleotide sequence ID" value="NZ_KQ130454.1"/>
</dbReference>
<dbReference type="Proteomes" id="UP000052268">
    <property type="component" value="Unassembled WGS sequence"/>
</dbReference>
<name>A0A0J7XWB0_9SPHN</name>
<proteinExistence type="predicted"/>
<sequence length="85" mass="9432">MRNMTDAERTRLRESLVGNSLLLLFGCGVLAFLVAADRVNWFSIRPATGTSIAMARSTEKPKSSFEEKRITTLAQHPRPESAVPQ</sequence>
<dbReference type="OrthoDB" id="7585812at2"/>
<evidence type="ECO:0000256" key="1">
    <source>
        <dbReference type="SAM" id="MobiDB-lite"/>
    </source>
</evidence>
<dbReference type="PATRIC" id="fig|1114963.3.peg.2969"/>
<comment type="caution">
    <text evidence="2">The sequence shown here is derived from an EMBL/GenBank/DDBJ whole genome shotgun (WGS) entry which is preliminary data.</text>
</comment>
<accession>A0A0J7XWB0</accession>
<reference evidence="2 3" key="1">
    <citation type="journal article" date="2015" name="G3 (Bethesda)">
        <title>Insights into Ongoing Evolution of the Hexachlorocyclohexane Catabolic Pathway from Comparative Genomics of Ten Sphingomonadaceae Strains.</title>
        <authorList>
            <person name="Pearce S.L."/>
            <person name="Oakeshott J.G."/>
            <person name="Pandey G."/>
        </authorList>
    </citation>
    <scope>NUCLEOTIDE SEQUENCE [LARGE SCALE GENOMIC DNA]</scope>
    <source>
        <strain evidence="2 3">LL02</strain>
    </source>
</reference>
<organism evidence="2 3">
    <name type="scientific">Novosphingobium barchaimii LL02</name>
    <dbReference type="NCBI Taxonomy" id="1114963"/>
    <lineage>
        <taxon>Bacteria</taxon>
        <taxon>Pseudomonadati</taxon>
        <taxon>Pseudomonadota</taxon>
        <taxon>Alphaproteobacteria</taxon>
        <taxon>Sphingomonadales</taxon>
        <taxon>Sphingomonadaceae</taxon>
        <taxon>Novosphingobium</taxon>
    </lineage>
</organism>
<dbReference type="AlphaFoldDB" id="A0A0J7XWB0"/>
<dbReference type="EMBL" id="JACU01000005">
    <property type="protein sequence ID" value="KMS55448.1"/>
    <property type="molecule type" value="Genomic_DNA"/>
</dbReference>
<evidence type="ECO:0000313" key="2">
    <source>
        <dbReference type="EMBL" id="KMS55448.1"/>
    </source>
</evidence>